<evidence type="ECO:0000256" key="1">
    <source>
        <dbReference type="SAM" id="Phobius"/>
    </source>
</evidence>
<feature type="domain" description="VTT" evidence="2">
    <location>
        <begin position="52"/>
        <end position="155"/>
    </location>
</feature>
<dbReference type="GO" id="GO:0005886">
    <property type="term" value="C:plasma membrane"/>
    <property type="evidence" value="ECO:0007669"/>
    <property type="project" value="TreeGrafter"/>
</dbReference>
<dbReference type="PANTHER" id="PTHR42709:SF11">
    <property type="entry name" value="DEDA FAMILY PROTEIN"/>
    <property type="match status" value="1"/>
</dbReference>
<comment type="caution">
    <text evidence="3">The sequence shown here is derived from an EMBL/GenBank/DDBJ whole genome shotgun (WGS) entry which is preliminary data.</text>
</comment>
<dbReference type="InterPro" id="IPR051311">
    <property type="entry name" value="DedA_domain"/>
</dbReference>
<gene>
    <name evidence="3" type="ORF">GCM10011611_50770</name>
</gene>
<keyword evidence="1" id="KW-1133">Transmembrane helix</keyword>
<proteinExistence type="predicted"/>
<dbReference type="Proteomes" id="UP000646365">
    <property type="component" value="Unassembled WGS sequence"/>
</dbReference>
<name>A0A8J2Z068_9PROT</name>
<dbReference type="Pfam" id="PF09335">
    <property type="entry name" value="VTT_dom"/>
    <property type="match status" value="1"/>
</dbReference>
<evidence type="ECO:0000259" key="2">
    <source>
        <dbReference type="Pfam" id="PF09335"/>
    </source>
</evidence>
<dbReference type="PANTHER" id="PTHR42709">
    <property type="entry name" value="ALKALINE PHOSPHATASE LIKE PROTEIN"/>
    <property type="match status" value="1"/>
</dbReference>
<dbReference type="RefSeq" id="WP_189050957.1">
    <property type="nucleotide sequence ID" value="NZ_BMJQ01000015.1"/>
</dbReference>
<evidence type="ECO:0000313" key="3">
    <source>
        <dbReference type="EMBL" id="GGF38240.1"/>
    </source>
</evidence>
<dbReference type="AlphaFoldDB" id="A0A8J2Z068"/>
<evidence type="ECO:0000313" key="4">
    <source>
        <dbReference type="Proteomes" id="UP000646365"/>
    </source>
</evidence>
<sequence length="195" mass="21751">MLRRLYDWLLLQAGKPNATWVMAAISFAESSFFPLPPDVLMIPMMIAERRKAFWLAAVATAASVLGAYVGYAIGFYLFASVGERILAFYGAMDTFEALRQKFLQYGVEIIVLKGMTPIPFKLVTIASGLARFDLGLFTVACVVSRSIRFFLLALILFFVGEQARTFIEKRLMLVTTVSAAMLVCGFVLVKYVHFS</sequence>
<keyword evidence="4" id="KW-1185">Reference proteome</keyword>
<reference evidence="3" key="2">
    <citation type="submission" date="2020-09" db="EMBL/GenBank/DDBJ databases">
        <authorList>
            <person name="Sun Q."/>
            <person name="Zhou Y."/>
        </authorList>
    </citation>
    <scope>NUCLEOTIDE SEQUENCE</scope>
    <source>
        <strain evidence="3">CGMCC 1.15725</strain>
    </source>
</reference>
<keyword evidence="1" id="KW-0472">Membrane</keyword>
<accession>A0A8J2Z068</accession>
<feature type="transmembrane region" description="Helical" evidence="1">
    <location>
        <begin position="52"/>
        <end position="79"/>
    </location>
</feature>
<organism evidence="3 4">
    <name type="scientific">Aliidongia dinghuensis</name>
    <dbReference type="NCBI Taxonomy" id="1867774"/>
    <lineage>
        <taxon>Bacteria</taxon>
        <taxon>Pseudomonadati</taxon>
        <taxon>Pseudomonadota</taxon>
        <taxon>Alphaproteobacteria</taxon>
        <taxon>Rhodospirillales</taxon>
        <taxon>Dongiaceae</taxon>
        <taxon>Aliidongia</taxon>
    </lineage>
</organism>
<keyword evidence="1" id="KW-0812">Transmembrane</keyword>
<dbReference type="EMBL" id="BMJQ01000015">
    <property type="protein sequence ID" value="GGF38240.1"/>
    <property type="molecule type" value="Genomic_DNA"/>
</dbReference>
<protein>
    <submittedName>
        <fullName evidence="3">Cytochrome b561</fullName>
    </submittedName>
</protein>
<feature type="transmembrane region" description="Helical" evidence="1">
    <location>
        <begin position="134"/>
        <end position="159"/>
    </location>
</feature>
<feature type="transmembrane region" description="Helical" evidence="1">
    <location>
        <begin position="171"/>
        <end position="192"/>
    </location>
</feature>
<reference evidence="3" key="1">
    <citation type="journal article" date="2014" name="Int. J. Syst. Evol. Microbiol.">
        <title>Complete genome sequence of Corynebacterium casei LMG S-19264T (=DSM 44701T), isolated from a smear-ripened cheese.</title>
        <authorList>
            <consortium name="US DOE Joint Genome Institute (JGI-PGF)"/>
            <person name="Walter F."/>
            <person name="Albersmeier A."/>
            <person name="Kalinowski J."/>
            <person name="Ruckert C."/>
        </authorList>
    </citation>
    <scope>NUCLEOTIDE SEQUENCE</scope>
    <source>
        <strain evidence="3">CGMCC 1.15725</strain>
    </source>
</reference>
<dbReference type="InterPro" id="IPR032816">
    <property type="entry name" value="VTT_dom"/>
</dbReference>